<dbReference type="InterPro" id="IPR029018">
    <property type="entry name" value="Hex-like_dom2"/>
</dbReference>
<protein>
    <submittedName>
        <fullName evidence="2">Uncharacterized protein</fullName>
    </submittedName>
</protein>
<gene>
    <name evidence="2" type="ORF">J2Z66_006348</name>
</gene>
<organism evidence="2 3">
    <name type="scientific">Paenibacillus eucommiae</name>
    <dbReference type="NCBI Taxonomy" id="1355755"/>
    <lineage>
        <taxon>Bacteria</taxon>
        <taxon>Bacillati</taxon>
        <taxon>Bacillota</taxon>
        <taxon>Bacilli</taxon>
        <taxon>Bacillales</taxon>
        <taxon>Paenibacillaceae</taxon>
        <taxon>Paenibacillus</taxon>
    </lineage>
</organism>
<evidence type="ECO:0000313" key="2">
    <source>
        <dbReference type="EMBL" id="MBP1994709.1"/>
    </source>
</evidence>
<dbReference type="Gene3D" id="3.30.379.10">
    <property type="entry name" value="Chitobiase/beta-hexosaminidase domain 2-like"/>
    <property type="match status" value="1"/>
</dbReference>
<sequence length="890" mass="101672">MLDLFRSNQGQKALEYAHFPTPMQAIVWRNWGMVPVERIAKLLQTGPAQVVELAEGMGLTASPEVDPLWLSRGYITLIRANWHLLTYEQLLVLLDWTDDQLAFALKEDDFLWIKLGSLKPAREAVYYRPLTSEEKEQTEQLRREIAWHFPEDAYPVLEQPFDFLKQFAAGENSDRKIFAMDSAKAMAEGDEASVRLDSGWCVRYPAGSKHVRAFADRFIQRMKQRWGIEMTASELDPEKADDGTEPNTVQLVIKTNDSLLSESHAIGVSAHAVTIQAVDEPGLLRGLQWITKCMEGRGGPLLERGHTQRKTKMDLRFIYSYFAVFGDPLIDPEVDPYPDALLESLSELGVNGVWLHAVLYNLIPWDAAPELSVHWEKRLDGLRRLTERAAEYGIGVYLYFNEPREMPLSFFKRYPQWKGHSHDGIHAVLCTSHPDIQHYLRSATARLFTEVPELAGLFTITKSENVTHCYSHAERETTTCDRCREREPMEVVTELNRCIAEGAFSAKPDAKLICYTWAWTKFERETLIEGIRNLPDGMRVMCVSEELMPTHVADTEGSVRDYSISIVGPGERSQISWEAAAERGLQTVAKVQFNNSWECSAVPYLPVLDLIEEHLKRLLESGVTGLMLSWTLGGYPSPNLELASEYYWETSTLDSMGPNDTIGFAPSAKTELLKRKFGDAAEPVERAIYQLSEAFRQFPFHITTIYAGPQNSGPVNLLYLSPTGFKATMVGFPYDDLNTWRSIYTAERFEKQFHLLAQQWKEGLDLLVEAEISVSPGSQKAYTELLHMAMGAYYHFHSTANQVSFVRVRDLWLQEQDEKTQHKLRSRLADLVEEELEVAKSLYTLVSRDSRIGYEASNHYYYRRQDIQEKVLNCLHIKRQLAEESSEIYV</sequence>
<comment type="caution">
    <text evidence="2">The sequence shown here is derived from an EMBL/GenBank/DDBJ whole genome shotgun (WGS) entry which is preliminary data.</text>
</comment>
<evidence type="ECO:0000256" key="1">
    <source>
        <dbReference type="ARBA" id="ARBA00022801"/>
    </source>
</evidence>
<dbReference type="RefSeq" id="WP_209976539.1">
    <property type="nucleotide sequence ID" value="NZ_JAGGLB010000027.1"/>
</dbReference>
<dbReference type="SUPFAM" id="SSF55545">
    <property type="entry name" value="beta-N-acetylhexosaminidase-like domain"/>
    <property type="match status" value="1"/>
</dbReference>
<dbReference type="EMBL" id="JAGGLB010000027">
    <property type="protein sequence ID" value="MBP1994709.1"/>
    <property type="molecule type" value="Genomic_DNA"/>
</dbReference>
<keyword evidence="1" id="KW-0378">Hydrolase</keyword>
<evidence type="ECO:0000313" key="3">
    <source>
        <dbReference type="Proteomes" id="UP001519287"/>
    </source>
</evidence>
<reference evidence="2 3" key="1">
    <citation type="submission" date="2021-03" db="EMBL/GenBank/DDBJ databases">
        <title>Genomic Encyclopedia of Type Strains, Phase IV (KMG-IV): sequencing the most valuable type-strain genomes for metagenomic binning, comparative biology and taxonomic classification.</title>
        <authorList>
            <person name="Goeker M."/>
        </authorList>
    </citation>
    <scope>NUCLEOTIDE SEQUENCE [LARGE SCALE GENOMIC DNA]</scope>
    <source>
        <strain evidence="2 3">DSM 26048</strain>
    </source>
</reference>
<dbReference type="InterPro" id="IPR017853">
    <property type="entry name" value="GH"/>
</dbReference>
<dbReference type="SUPFAM" id="SSF51445">
    <property type="entry name" value="(Trans)glycosidases"/>
    <property type="match status" value="1"/>
</dbReference>
<proteinExistence type="predicted"/>
<name>A0ABS4J7G0_9BACL</name>
<accession>A0ABS4J7G0</accession>
<dbReference type="Proteomes" id="UP001519287">
    <property type="component" value="Unassembled WGS sequence"/>
</dbReference>
<keyword evidence="3" id="KW-1185">Reference proteome</keyword>